<evidence type="ECO:0000313" key="3">
    <source>
        <dbReference type="EMBL" id="HCS93846.1"/>
    </source>
</evidence>
<protein>
    <submittedName>
        <fullName evidence="3">Protein-tyrosine-phosphatase</fullName>
    </submittedName>
</protein>
<feature type="domain" description="Tyrosine specific protein phosphatases" evidence="2">
    <location>
        <begin position="114"/>
        <end position="189"/>
    </location>
</feature>
<dbReference type="Gene3D" id="3.90.190.10">
    <property type="entry name" value="Protein tyrosine phosphatase superfamily"/>
    <property type="match status" value="1"/>
</dbReference>
<accession>A0A3D4S5D7</accession>
<dbReference type="SUPFAM" id="SSF52799">
    <property type="entry name" value="(Phosphotyrosine protein) phosphatases II"/>
    <property type="match status" value="1"/>
</dbReference>
<dbReference type="Proteomes" id="UP000262195">
    <property type="component" value="Unassembled WGS sequence"/>
</dbReference>
<evidence type="ECO:0000256" key="1">
    <source>
        <dbReference type="ARBA" id="ARBA00009580"/>
    </source>
</evidence>
<sequence length="236" mass="27778">MTRRIQFKDMCNFRSLGGYHTSDGKVTAKHKFYRSSMMYYDPVDQDLFKSLHIDTIIDLRSPKEVELEPNEYRQLVPHYIVVNLSKAHYRGRSEQLARQTNDPYFMRYRYLEYLSNLDAVRDIVRAILKAQGPIVFHCSAGKDRTGAIAFILLKVAKVPLKTIVEDYTRSYDYIKNDKRIMDPTKNLNVYISYPEVIEMMDPLFIEKYHSVEEYLLQCGLSETEIKELHDKLVNPT</sequence>
<dbReference type="InterPro" id="IPR029021">
    <property type="entry name" value="Prot-tyrosine_phosphatase-like"/>
</dbReference>
<name>A0A3D4S5D7_9ENTE</name>
<dbReference type="InterPro" id="IPR026893">
    <property type="entry name" value="Tyr/Ser_Pase_IphP-type"/>
</dbReference>
<dbReference type="PANTHER" id="PTHR31126">
    <property type="entry name" value="TYROSINE-PROTEIN PHOSPHATASE"/>
    <property type="match status" value="1"/>
</dbReference>
<proteinExistence type="inferred from homology"/>
<gene>
    <name evidence="3" type="ORF">DIW15_03945</name>
</gene>
<comment type="caution">
    <text evidence="3">The sequence shown here is derived from an EMBL/GenBank/DDBJ whole genome shotgun (WGS) entry which is preliminary data.</text>
</comment>
<organism evidence="3 4">
    <name type="scientific">Bavariicoccus seileri</name>
    <dbReference type="NCBI Taxonomy" id="549685"/>
    <lineage>
        <taxon>Bacteria</taxon>
        <taxon>Bacillati</taxon>
        <taxon>Bacillota</taxon>
        <taxon>Bacilli</taxon>
        <taxon>Lactobacillales</taxon>
        <taxon>Enterococcaceae</taxon>
        <taxon>Bavariicoccus</taxon>
    </lineage>
</organism>
<dbReference type="PANTHER" id="PTHR31126:SF1">
    <property type="entry name" value="TYROSINE SPECIFIC PROTEIN PHOSPHATASES DOMAIN-CONTAINING PROTEIN"/>
    <property type="match status" value="1"/>
</dbReference>
<reference evidence="3 4" key="1">
    <citation type="journal article" date="2018" name="Nat. Biotechnol.">
        <title>A standardized bacterial taxonomy based on genome phylogeny substantially revises the tree of life.</title>
        <authorList>
            <person name="Parks D.H."/>
            <person name="Chuvochina M."/>
            <person name="Waite D.W."/>
            <person name="Rinke C."/>
            <person name="Skarshewski A."/>
            <person name="Chaumeil P.A."/>
            <person name="Hugenholtz P."/>
        </authorList>
    </citation>
    <scope>NUCLEOTIDE SEQUENCE [LARGE SCALE GENOMIC DNA]</scope>
    <source>
        <strain evidence="3">UBA11306</strain>
    </source>
</reference>
<dbReference type="InterPro" id="IPR000387">
    <property type="entry name" value="Tyr_Pase_dom"/>
</dbReference>
<dbReference type="STRING" id="1121105.GCA_000421665_01591"/>
<dbReference type="AlphaFoldDB" id="A0A3D4S5D7"/>
<comment type="similarity">
    <text evidence="1">Belongs to the protein-tyrosine phosphatase family.</text>
</comment>
<dbReference type="GO" id="GO:0004721">
    <property type="term" value="F:phosphoprotein phosphatase activity"/>
    <property type="evidence" value="ECO:0007669"/>
    <property type="project" value="InterPro"/>
</dbReference>
<evidence type="ECO:0000313" key="4">
    <source>
        <dbReference type="Proteomes" id="UP000262195"/>
    </source>
</evidence>
<evidence type="ECO:0000259" key="2">
    <source>
        <dbReference type="PROSITE" id="PS50056"/>
    </source>
</evidence>
<dbReference type="PROSITE" id="PS00383">
    <property type="entry name" value="TYR_PHOSPHATASE_1"/>
    <property type="match status" value="1"/>
</dbReference>
<dbReference type="InterPro" id="IPR016130">
    <property type="entry name" value="Tyr_Pase_AS"/>
</dbReference>
<dbReference type="PROSITE" id="PS50056">
    <property type="entry name" value="TYR_PHOSPHATASE_2"/>
    <property type="match status" value="1"/>
</dbReference>
<dbReference type="EMBL" id="DQHO01000025">
    <property type="protein sequence ID" value="HCS93846.1"/>
    <property type="molecule type" value="Genomic_DNA"/>
</dbReference>
<dbReference type="Pfam" id="PF13350">
    <property type="entry name" value="Y_phosphatase3"/>
    <property type="match status" value="1"/>
</dbReference>